<evidence type="ECO:0000313" key="2">
    <source>
        <dbReference type="Proteomes" id="UP000002508"/>
    </source>
</evidence>
<name>B8GD53_CHLAD</name>
<sequence length="131" mass="14506">MQVEATKAHAASLTSLVSDMHSGLSAGELACPDVCRHTTPLASFRVLIHAATSTFRPTMVEIEPVYARQTMLAVMRWRDILVTIGMDDRCPRLHPTRPADPGGARYQSPWDGGGSFTWPNSRRCLVVRTER</sequence>
<evidence type="ECO:0000313" key="1">
    <source>
        <dbReference type="EMBL" id="ACL25120.1"/>
    </source>
</evidence>
<dbReference type="AlphaFoldDB" id="B8GD53"/>
<accession>B8GD53</accession>
<proteinExistence type="predicted"/>
<gene>
    <name evidence="1" type="ordered locus">Cagg_2237</name>
</gene>
<reference evidence="1" key="1">
    <citation type="submission" date="2008-12" db="EMBL/GenBank/DDBJ databases">
        <title>Complete sequence of Chloroflexus aggregans DSM 9485.</title>
        <authorList>
            <consortium name="US DOE Joint Genome Institute"/>
            <person name="Lucas S."/>
            <person name="Copeland A."/>
            <person name="Lapidus A."/>
            <person name="Glavina del Rio T."/>
            <person name="Dalin E."/>
            <person name="Tice H."/>
            <person name="Pitluck S."/>
            <person name="Foster B."/>
            <person name="Larimer F."/>
            <person name="Land M."/>
            <person name="Hauser L."/>
            <person name="Kyrpides N."/>
            <person name="Mikhailova N."/>
            <person name="Bryant D."/>
            <person name="Richardson P."/>
        </authorList>
    </citation>
    <scope>NUCLEOTIDE SEQUENCE</scope>
    <source>
        <strain evidence="1">DSM 9485</strain>
    </source>
</reference>
<dbReference type="EMBL" id="CP001337">
    <property type="protein sequence ID" value="ACL25120.1"/>
    <property type="molecule type" value="Genomic_DNA"/>
</dbReference>
<organism evidence="1 2">
    <name type="scientific">Chloroflexus aggregans (strain MD-66 / DSM 9485)</name>
    <dbReference type="NCBI Taxonomy" id="326427"/>
    <lineage>
        <taxon>Bacteria</taxon>
        <taxon>Bacillati</taxon>
        <taxon>Chloroflexota</taxon>
        <taxon>Chloroflexia</taxon>
        <taxon>Chloroflexales</taxon>
        <taxon>Chloroflexineae</taxon>
        <taxon>Chloroflexaceae</taxon>
        <taxon>Chloroflexus</taxon>
    </lineage>
</organism>
<protein>
    <submittedName>
        <fullName evidence="1">Uncharacterized protein</fullName>
    </submittedName>
</protein>
<dbReference type="HOGENOM" id="CLU_1923836_0_0_0"/>
<dbReference type="Proteomes" id="UP000002508">
    <property type="component" value="Chromosome"/>
</dbReference>
<dbReference type="KEGG" id="cag:Cagg_2237"/>
<keyword evidence="2" id="KW-1185">Reference proteome</keyword>